<dbReference type="EMBL" id="CM037154">
    <property type="protein sequence ID" value="KAH7860167.1"/>
    <property type="molecule type" value="Genomic_DNA"/>
</dbReference>
<comment type="caution">
    <text evidence="1">The sequence shown here is derived from an EMBL/GenBank/DDBJ whole genome shotgun (WGS) entry which is preliminary data.</text>
</comment>
<protein>
    <submittedName>
        <fullName evidence="1">Uncharacterized protein</fullName>
    </submittedName>
</protein>
<dbReference type="Proteomes" id="UP000828048">
    <property type="component" value="Chromosome 4"/>
</dbReference>
<accession>A0ACB7Z3Q9</accession>
<keyword evidence="2" id="KW-1185">Reference proteome</keyword>
<evidence type="ECO:0000313" key="2">
    <source>
        <dbReference type="Proteomes" id="UP000828048"/>
    </source>
</evidence>
<gene>
    <name evidence="1" type="ORF">Vadar_010115</name>
</gene>
<proteinExistence type="predicted"/>
<name>A0ACB7Z3Q9_9ERIC</name>
<reference evidence="1 2" key="1">
    <citation type="journal article" date="2021" name="Hortic Res">
        <title>High-quality reference genome and annotation aids understanding of berry development for evergreen blueberry (Vaccinium darrowii).</title>
        <authorList>
            <person name="Yu J."/>
            <person name="Hulse-Kemp A.M."/>
            <person name="Babiker E."/>
            <person name="Staton M."/>
        </authorList>
    </citation>
    <scope>NUCLEOTIDE SEQUENCE [LARGE SCALE GENOMIC DNA]</scope>
    <source>
        <strain evidence="2">cv. NJ 8807/NJ 8810</strain>
        <tissue evidence="1">Young leaf</tissue>
    </source>
</reference>
<evidence type="ECO:0000313" key="1">
    <source>
        <dbReference type="EMBL" id="KAH7860167.1"/>
    </source>
</evidence>
<organism evidence="1 2">
    <name type="scientific">Vaccinium darrowii</name>
    <dbReference type="NCBI Taxonomy" id="229202"/>
    <lineage>
        <taxon>Eukaryota</taxon>
        <taxon>Viridiplantae</taxon>
        <taxon>Streptophyta</taxon>
        <taxon>Embryophyta</taxon>
        <taxon>Tracheophyta</taxon>
        <taxon>Spermatophyta</taxon>
        <taxon>Magnoliopsida</taxon>
        <taxon>eudicotyledons</taxon>
        <taxon>Gunneridae</taxon>
        <taxon>Pentapetalae</taxon>
        <taxon>asterids</taxon>
        <taxon>Ericales</taxon>
        <taxon>Ericaceae</taxon>
        <taxon>Vaccinioideae</taxon>
        <taxon>Vaccinieae</taxon>
        <taxon>Vaccinium</taxon>
    </lineage>
</organism>
<sequence length="429" mass="47664">MTIQKSASVAAATHESGGLETQLSSSPMRSAESSSLEHNDSKVCLFFSHEEGPVGYSIYTIDVGAIGGHENMGNLEKPTQTLTPLIELSSEDYPKGMSAFAVGSRIYLIGGDVVPRRRRKYGKNTLALSDIVYVCDTSSRPLSFVPEGRMNGGKTRPFVIPVNGMFYILSHIRPAMEFNKKNAFFESFDPNTNKWSTLPNPPFYDFEVARTGTSVGRSALVVSYTVVGSMIVFFTLAKSFLYAFHINECKWECFGISRPQYNWFPFKGDSVLISDSVWATAGYPPTSSHLVPELGFIKRGVEDLENLPFDNPCLAYYTLHHLLDLENGWLCLVKSGRDAFPDSGGKQAVLATVFRLVEKCKDEFYLYEVYPWLAHEGPPSLEKCFPDPEKIGGETAVLRAEEVRCSLFNVAVDVNHFHELSGLDACFLL</sequence>